<accession>A0ABW5N9S8</accession>
<evidence type="ECO:0000313" key="2">
    <source>
        <dbReference type="Proteomes" id="UP001597459"/>
    </source>
</evidence>
<organism evidence="1 2">
    <name type="scientific">Aquimarina hainanensis</name>
    <dbReference type="NCBI Taxonomy" id="1578017"/>
    <lineage>
        <taxon>Bacteria</taxon>
        <taxon>Pseudomonadati</taxon>
        <taxon>Bacteroidota</taxon>
        <taxon>Flavobacteriia</taxon>
        <taxon>Flavobacteriales</taxon>
        <taxon>Flavobacteriaceae</taxon>
        <taxon>Aquimarina</taxon>
    </lineage>
</organism>
<comment type="caution">
    <text evidence="1">The sequence shown here is derived from an EMBL/GenBank/DDBJ whole genome shotgun (WGS) entry which is preliminary data.</text>
</comment>
<protein>
    <recommendedName>
        <fullName evidence="3">SGNH/GDSL hydrolase family protein</fullName>
    </recommendedName>
</protein>
<sequence>MRKFLYKSSLFIAIYLLALFLLPLLEENKETSDAFMAAMNDKHMAASKIKKPKIILLGGSNLVFGVNSKQIGEAVGMPIVNMGLHAQLGLEFILNEAKNLIRDNDVVILSMEHLMTLEGNKELQSLAAYYYPESRTYYDKEERGLSFFLEDRHLSFKKIIDRWFGLKELDEVYSRRTFNEEGDGTLHLPKLGLKELGSKEVIKEHKKQEIHALNAFLETMMSQNITLLFSYAPYEQSEYQKNREVLDKIHETIKEKLKWEIISEPDDFVYPADYFFDSVYHLNKEGRSIHTTRLIEKLKNRYGKKYDKA</sequence>
<dbReference type="Proteomes" id="UP001597459">
    <property type="component" value="Unassembled WGS sequence"/>
</dbReference>
<evidence type="ECO:0008006" key="3">
    <source>
        <dbReference type="Google" id="ProtNLM"/>
    </source>
</evidence>
<name>A0ABW5N9S8_9FLAO</name>
<dbReference type="EMBL" id="JBHULX010000013">
    <property type="protein sequence ID" value="MFD2590933.1"/>
    <property type="molecule type" value="Genomic_DNA"/>
</dbReference>
<keyword evidence="2" id="KW-1185">Reference proteome</keyword>
<proteinExistence type="predicted"/>
<reference evidence="2" key="1">
    <citation type="journal article" date="2019" name="Int. J. Syst. Evol. Microbiol.">
        <title>The Global Catalogue of Microorganisms (GCM) 10K type strain sequencing project: providing services to taxonomists for standard genome sequencing and annotation.</title>
        <authorList>
            <consortium name="The Broad Institute Genomics Platform"/>
            <consortium name="The Broad Institute Genome Sequencing Center for Infectious Disease"/>
            <person name="Wu L."/>
            <person name="Ma J."/>
        </authorList>
    </citation>
    <scope>NUCLEOTIDE SEQUENCE [LARGE SCALE GENOMIC DNA]</scope>
    <source>
        <strain evidence="2">KCTC 42423</strain>
    </source>
</reference>
<dbReference type="RefSeq" id="WP_378258778.1">
    <property type="nucleotide sequence ID" value="NZ_JBHSJV010000001.1"/>
</dbReference>
<evidence type="ECO:0000313" key="1">
    <source>
        <dbReference type="EMBL" id="MFD2590933.1"/>
    </source>
</evidence>
<gene>
    <name evidence="1" type="ORF">ACFSTE_08835</name>
</gene>